<feature type="compositionally biased region" description="Basic residues" evidence="1">
    <location>
        <begin position="259"/>
        <end position="276"/>
    </location>
</feature>
<proteinExistence type="predicted"/>
<protein>
    <submittedName>
        <fullName evidence="2">Uncharacterized protein</fullName>
    </submittedName>
</protein>
<gene>
    <name evidence="2" type="ORF">A9K55_005686</name>
</gene>
<dbReference type="AlphaFoldDB" id="A0A2H4SDU1"/>
<evidence type="ECO:0000256" key="1">
    <source>
        <dbReference type="SAM" id="MobiDB-lite"/>
    </source>
</evidence>
<feature type="region of interest" description="Disordered" evidence="1">
    <location>
        <begin position="237"/>
        <end position="276"/>
    </location>
</feature>
<evidence type="ECO:0000313" key="2">
    <source>
        <dbReference type="EMBL" id="ATY61281.1"/>
    </source>
</evidence>
<evidence type="ECO:0000313" key="3">
    <source>
        <dbReference type="Proteomes" id="UP000323067"/>
    </source>
</evidence>
<sequence length="276" mass="32026">MSGTRIDSMASAILQLENNGVFKLAAEYRDASVLHIDIRHQRRDAHSHSRDYFHLAPGFRTPSALGNLPFAFARMNTPTDDFSMPLDLQAVANRLEEVTPEAQFRNEATHSSKWFCSIEHSALTTKTITERRSTIKNSDYWKQEAIHYKTAFANVVFDILLEQCTTDSTTSSDSANRINWQKMTDLYKRRFARQGLDAEEFEKHRRSIETEEYWRHEAESFKSFAGVDEENLYARLRAPAANRRHKVNSPETKGLRPSQRTRRSRGGKRNNTKRRR</sequence>
<organism evidence="2 3">
    <name type="scientific">Cordyceps militaris</name>
    <name type="common">Caterpillar fungus</name>
    <name type="synonym">Clavaria militaris</name>
    <dbReference type="NCBI Taxonomy" id="73501"/>
    <lineage>
        <taxon>Eukaryota</taxon>
        <taxon>Fungi</taxon>
        <taxon>Dikarya</taxon>
        <taxon>Ascomycota</taxon>
        <taxon>Pezizomycotina</taxon>
        <taxon>Sordariomycetes</taxon>
        <taxon>Hypocreomycetidae</taxon>
        <taxon>Hypocreales</taxon>
        <taxon>Cordycipitaceae</taxon>
        <taxon>Cordyceps</taxon>
    </lineage>
</organism>
<dbReference type="Proteomes" id="UP000323067">
    <property type="component" value="Chromosome vi"/>
</dbReference>
<accession>A0A2H4SDU1</accession>
<dbReference type="VEuPathDB" id="FungiDB:A9K55_005686"/>
<name>A0A2H4SDU1_CORMI</name>
<dbReference type="EMBL" id="CP023323">
    <property type="protein sequence ID" value="ATY61281.1"/>
    <property type="molecule type" value="Genomic_DNA"/>
</dbReference>
<reference evidence="2 3" key="1">
    <citation type="journal article" date="2017" name="BMC Genomics">
        <title>Chromosome level assembly and secondary metabolite potential of the parasitic fungus Cordyceps militaris.</title>
        <authorList>
            <person name="Kramer G.J."/>
            <person name="Nodwell J.R."/>
        </authorList>
    </citation>
    <scope>NUCLEOTIDE SEQUENCE [LARGE SCALE GENOMIC DNA]</scope>
    <source>
        <strain evidence="2 3">ATCC 34164</strain>
    </source>
</reference>
<dbReference type="OrthoDB" id="4940644at2759"/>
<dbReference type="VEuPathDB" id="FungiDB:CCM_03288"/>